<dbReference type="Proteomes" id="UP000626092">
    <property type="component" value="Unassembled WGS sequence"/>
</dbReference>
<evidence type="ECO:0000313" key="1">
    <source>
        <dbReference type="EMBL" id="KAF7123136.1"/>
    </source>
</evidence>
<reference evidence="1" key="1">
    <citation type="submission" date="2019-11" db="EMBL/GenBank/DDBJ databases">
        <authorList>
            <person name="Liu Y."/>
            <person name="Hou J."/>
            <person name="Li T.-Q."/>
            <person name="Guan C.-H."/>
            <person name="Wu X."/>
            <person name="Wu H.-Z."/>
            <person name="Ling F."/>
            <person name="Zhang R."/>
            <person name="Shi X.-G."/>
            <person name="Ren J.-P."/>
            <person name="Chen E.-F."/>
            <person name="Sun J.-M."/>
        </authorList>
    </citation>
    <scope>NUCLEOTIDE SEQUENCE</scope>
    <source>
        <strain evidence="1">Adult_tree_wgs_1</strain>
        <tissue evidence="1">Leaves</tissue>
    </source>
</reference>
<accession>A0A834L5L0</accession>
<comment type="caution">
    <text evidence="1">The sequence shown here is derived from an EMBL/GenBank/DDBJ whole genome shotgun (WGS) entry which is preliminary data.</text>
</comment>
<dbReference type="AlphaFoldDB" id="A0A834L5L0"/>
<organism evidence="1 2">
    <name type="scientific">Rhododendron simsii</name>
    <name type="common">Sims's rhododendron</name>
    <dbReference type="NCBI Taxonomy" id="118357"/>
    <lineage>
        <taxon>Eukaryota</taxon>
        <taxon>Viridiplantae</taxon>
        <taxon>Streptophyta</taxon>
        <taxon>Embryophyta</taxon>
        <taxon>Tracheophyta</taxon>
        <taxon>Spermatophyta</taxon>
        <taxon>Magnoliopsida</taxon>
        <taxon>eudicotyledons</taxon>
        <taxon>Gunneridae</taxon>
        <taxon>Pentapetalae</taxon>
        <taxon>asterids</taxon>
        <taxon>Ericales</taxon>
        <taxon>Ericaceae</taxon>
        <taxon>Ericoideae</taxon>
        <taxon>Rhodoreae</taxon>
        <taxon>Rhododendron</taxon>
    </lineage>
</organism>
<dbReference type="EMBL" id="WJXA01000012">
    <property type="protein sequence ID" value="KAF7123136.1"/>
    <property type="molecule type" value="Genomic_DNA"/>
</dbReference>
<gene>
    <name evidence="1" type="ORF">RHSIM_Rhsim12G0100400</name>
</gene>
<proteinExistence type="predicted"/>
<sequence length="175" mass="19030">MVGTTVFRIWIHRVYHGHFAQSSVSAAMSVPMEVSISIGIKIVTQVENGKQEVDYDQPKQISISNPTVQSTGEELSDSEDELLEGLEGVVSSKQDVEALNQPKAAVSLVKAQSKLKNSSTLESPDLLDRGVKGVAAELNSYGGIVFNKYLSKSNKRCLQKQAKEESISSFSNGRN</sequence>
<evidence type="ECO:0000313" key="2">
    <source>
        <dbReference type="Proteomes" id="UP000626092"/>
    </source>
</evidence>
<keyword evidence="2" id="KW-1185">Reference proteome</keyword>
<dbReference type="OrthoDB" id="1939300at2759"/>
<name>A0A834L5L0_RHOSS</name>
<protein>
    <submittedName>
        <fullName evidence="1">Uncharacterized protein</fullName>
    </submittedName>
</protein>